<evidence type="ECO:0000313" key="2">
    <source>
        <dbReference type="Proteomes" id="UP001500266"/>
    </source>
</evidence>
<dbReference type="EMBL" id="BAABDO010000128">
    <property type="protein sequence ID" value="GAA4155112.1"/>
    <property type="molecule type" value="Genomic_DNA"/>
</dbReference>
<dbReference type="RefSeq" id="WP_345024603.1">
    <property type="nucleotide sequence ID" value="NZ_BAABDO010000128.1"/>
</dbReference>
<dbReference type="Proteomes" id="UP001500266">
    <property type="component" value="Unassembled WGS sequence"/>
</dbReference>
<comment type="caution">
    <text evidence="1">The sequence shown here is derived from an EMBL/GenBank/DDBJ whole genome shotgun (WGS) entry which is preliminary data.</text>
</comment>
<sequence>MPRDSRALTRAARARAELHEISYTRAREVELAIHARMTATGETYADAEDAIIGPAPTVCPACGTARLCPECPGCACYTGRCSGWRHREYLADDGDGPADDDGCPECGLGGQHGVCECPPAT</sequence>
<reference evidence="2" key="1">
    <citation type="journal article" date="2019" name="Int. J. Syst. Evol. Microbiol.">
        <title>The Global Catalogue of Microorganisms (GCM) 10K type strain sequencing project: providing services to taxonomists for standard genome sequencing and annotation.</title>
        <authorList>
            <consortium name="The Broad Institute Genomics Platform"/>
            <consortium name="The Broad Institute Genome Sequencing Center for Infectious Disease"/>
            <person name="Wu L."/>
            <person name="Ma J."/>
        </authorList>
    </citation>
    <scope>NUCLEOTIDE SEQUENCE [LARGE SCALE GENOMIC DNA]</scope>
    <source>
        <strain evidence="2">JCM 17316</strain>
    </source>
</reference>
<proteinExistence type="predicted"/>
<evidence type="ECO:0000313" key="1">
    <source>
        <dbReference type="EMBL" id="GAA4155112.1"/>
    </source>
</evidence>
<organism evidence="1 2">
    <name type="scientific">Actinomadura keratinilytica</name>
    <dbReference type="NCBI Taxonomy" id="547461"/>
    <lineage>
        <taxon>Bacteria</taxon>
        <taxon>Bacillati</taxon>
        <taxon>Actinomycetota</taxon>
        <taxon>Actinomycetes</taxon>
        <taxon>Streptosporangiales</taxon>
        <taxon>Thermomonosporaceae</taxon>
        <taxon>Actinomadura</taxon>
    </lineage>
</organism>
<name>A0ABP7ZEG0_9ACTN</name>
<protein>
    <submittedName>
        <fullName evidence="1">Uncharacterized protein</fullName>
    </submittedName>
</protein>
<gene>
    <name evidence="1" type="ORF">GCM10022416_55360</name>
</gene>
<keyword evidence="2" id="KW-1185">Reference proteome</keyword>
<accession>A0ABP7ZEG0</accession>